<reference evidence="1 2" key="1">
    <citation type="submission" date="2023-07" db="EMBL/GenBank/DDBJ databases">
        <title>Sequencing the genomes of 1000 actinobacteria strains.</title>
        <authorList>
            <person name="Klenk H.-P."/>
        </authorList>
    </citation>
    <scope>NUCLEOTIDE SEQUENCE [LARGE SCALE GENOMIC DNA]</scope>
    <source>
        <strain evidence="1 2">GD13</strain>
    </source>
</reference>
<evidence type="ECO:0000313" key="1">
    <source>
        <dbReference type="EMBL" id="MDP9823736.1"/>
    </source>
</evidence>
<dbReference type="SUPFAM" id="SSF55961">
    <property type="entry name" value="Bet v1-like"/>
    <property type="match status" value="1"/>
</dbReference>
<dbReference type="InterPro" id="IPR023393">
    <property type="entry name" value="START-like_dom_sf"/>
</dbReference>
<dbReference type="RefSeq" id="WP_068124783.1">
    <property type="nucleotide sequence ID" value="NZ_CCXJ01000773.2"/>
</dbReference>
<dbReference type="Proteomes" id="UP001240447">
    <property type="component" value="Unassembled WGS sequence"/>
</dbReference>
<gene>
    <name evidence="1" type="ORF">J2S59_003545</name>
</gene>
<dbReference type="Gene3D" id="3.30.530.20">
    <property type="match status" value="1"/>
</dbReference>
<comment type="caution">
    <text evidence="1">The sequence shown here is derived from an EMBL/GenBank/DDBJ whole genome shotgun (WGS) entry which is preliminary data.</text>
</comment>
<proteinExistence type="predicted"/>
<organism evidence="1 2">
    <name type="scientific">Nocardioides massiliensis</name>
    <dbReference type="NCBI Taxonomy" id="1325935"/>
    <lineage>
        <taxon>Bacteria</taxon>
        <taxon>Bacillati</taxon>
        <taxon>Actinomycetota</taxon>
        <taxon>Actinomycetes</taxon>
        <taxon>Propionibacteriales</taxon>
        <taxon>Nocardioidaceae</taxon>
        <taxon>Nocardioides</taxon>
    </lineage>
</organism>
<sequence>MNKPTTERTIHATPEKVWSVLSDGWLYPLFVVGASRMREVDDPWPAEGSAIHHSVGGWPALIDDKTIVMESVPQERLVLRARAWPIGEAQVIFELEPRGTDTHVSITEDAVSGPGAWGPGVLRKPMLAWRNIETLRRLAFVAERR</sequence>
<dbReference type="InterPro" id="IPR019587">
    <property type="entry name" value="Polyketide_cyclase/dehydratase"/>
</dbReference>
<evidence type="ECO:0000313" key="2">
    <source>
        <dbReference type="Proteomes" id="UP001240447"/>
    </source>
</evidence>
<protein>
    <submittedName>
        <fullName evidence="1">Uncharacterized protein YndB with AHSA1/START domain</fullName>
    </submittedName>
</protein>
<keyword evidence="2" id="KW-1185">Reference proteome</keyword>
<dbReference type="Pfam" id="PF10604">
    <property type="entry name" value="Polyketide_cyc2"/>
    <property type="match status" value="1"/>
</dbReference>
<dbReference type="CDD" id="cd07812">
    <property type="entry name" value="SRPBCC"/>
    <property type="match status" value="1"/>
</dbReference>
<dbReference type="EMBL" id="JAUSQM010000001">
    <property type="protein sequence ID" value="MDP9823736.1"/>
    <property type="molecule type" value="Genomic_DNA"/>
</dbReference>
<accession>A0ABT9NTI7</accession>
<name>A0ABT9NTI7_9ACTN</name>